<proteinExistence type="predicted"/>
<dbReference type="Proteomes" id="UP000256964">
    <property type="component" value="Unassembled WGS sequence"/>
</dbReference>
<dbReference type="EMBL" id="KZ857438">
    <property type="protein sequence ID" value="RDX45374.1"/>
    <property type="molecule type" value="Genomic_DNA"/>
</dbReference>
<organism evidence="2 3">
    <name type="scientific">Lentinus brumalis</name>
    <dbReference type="NCBI Taxonomy" id="2498619"/>
    <lineage>
        <taxon>Eukaryota</taxon>
        <taxon>Fungi</taxon>
        <taxon>Dikarya</taxon>
        <taxon>Basidiomycota</taxon>
        <taxon>Agaricomycotina</taxon>
        <taxon>Agaricomycetes</taxon>
        <taxon>Polyporales</taxon>
        <taxon>Polyporaceae</taxon>
        <taxon>Lentinus</taxon>
    </lineage>
</organism>
<evidence type="ECO:0000313" key="3">
    <source>
        <dbReference type="Proteomes" id="UP000256964"/>
    </source>
</evidence>
<dbReference type="STRING" id="139420.A0A371CYL2"/>
<dbReference type="AlphaFoldDB" id="A0A371CYL2"/>
<gene>
    <name evidence="2" type="ORF">OH76DRAFT_1536401</name>
</gene>
<feature type="region of interest" description="Disordered" evidence="1">
    <location>
        <begin position="1"/>
        <end position="24"/>
    </location>
</feature>
<keyword evidence="3" id="KW-1185">Reference proteome</keyword>
<reference evidence="2 3" key="1">
    <citation type="journal article" date="2018" name="Biotechnol. Biofuels">
        <title>Integrative visual omics of the white-rot fungus Polyporus brumalis exposes the biotechnological potential of its oxidative enzymes for delignifying raw plant biomass.</title>
        <authorList>
            <person name="Miyauchi S."/>
            <person name="Rancon A."/>
            <person name="Drula E."/>
            <person name="Hage H."/>
            <person name="Chaduli D."/>
            <person name="Favel A."/>
            <person name="Grisel S."/>
            <person name="Henrissat B."/>
            <person name="Herpoel-Gimbert I."/>
            <person name="Ruiz-Duenas F.J."/>
            <person name="Chevret D."/>
            <person name="Hainaut M."/>
            <person name="Lin J."/>
            <person name="Wang M."/>
            <person name="Pangilinan J."/>
            <person name="Lipzen A."/>
            <person name="Lesage-Meessen L."/>
            <person name="Navarro D."/>
            <person name="Riley R."/>
            <person name="Grigoriev I.V."/>
            <person name="Zhou S."/>
            <person name="Raouche S."/>
            <person name="Rosso M.N."/>
        </authorList>
    </citation>
    <scope>NUCLEOTIDE SEQUENCE [LARGE SCALE GENOMIC DNA]</scope>
    <source>
        <strain evidence="2 3">BRFM 1820</strain>
    </source>
</reference>
<sequence>MDSVPDCAPMSPPEEDLDEDQQRESNYTQRVREHMRVPEMIVEAYREAWHEFYRWEEPYCENTLTSLRAPLQTESAAILASYGRLLEDTSSADNGLEEVMQLDSPVASPSPSITISSTDLDGHESEYDQGEVMSLGLLSIAPFAYPKYESCTPAVRSIFHRRGQRELGFIPYADEPNFRSLIYAGLYDTFAWQTSWYDVDCKLIALHTTWVLHGAGISSLSVDKQQIPFFPAITGRAGLLSTMHNRDLIKWGTSVSSDELSLPSNEFSVSYKELRVLQATSQRSAQQSSLWKSVSDNDSLFCRSIACVQALCTMHSLYLTLRCPLSDIAHCHCLEHPKHPLKHAKHRKSNRKYAVDTAWAGQEDEHGPCDANCYRSQRDLVTVRVSPSMAWSSGLLLTRWKG</sequence>
<name>A0A371CYL2_9APHY</name>
<accession>A0A371CYL2</accession>
<dbReference type="OrthoDB" id="6141102at2759"/>
<evidence type="ECO:0000256" key="1">
    <source>
        <dbReference type="SAM" id="MobiDB-lite"/>
    </source>
</evidence>
<evidence type="ECO:0000313" key="2">
    <source>
        <dbReference type="EMBL" id="RDX45374.1"/>
    </source>
</evidence>
<protein>
    <submittedName>
        <fullName evidence="2">Uncharacterized protein</fullName>
    </submittedName>
</protein>